<dbReference type="SMART" id="SM00554">
    <property type="entry name" value="FAS1"/>
    <property type="match status" value="1"/>
</dbReference>
<dbReference type="EMBL" id="JALJOT010000014">
    <property type="protein sequence ID" value="KAK9903337.1"/>
    <property type="molecule type" value="Genomic_DNA"/>
</dbReference>
<gene>
    <name evidence="2" type="ORF">WJX75_003171</name>
</gene>
<name>A0ABR2YDQ0_9CHLO</name>
<reference evidence="2 3" key="1">
    <citation type="journal article" date="2024" name="Nat. Commun.">
        <title>Phylogenomics reveals the evolutionary origins of lichenization in chlorophyte algae.</title>
        <authorList>
            <person name="Puginier C."/>
            <person name="Libourel C."/>
            <person name="Otte J."/>
            <person name="Skaloud P."/>
            <person name="Haon M."/>
            <person name="Grisel S."/>
            <person name="Petersen M."/>
            <person name="Berrin J.G."/>
            <person name="Delaux P.M."/>
            <person name="Dal Grande F."/>
            <person name="Keller J."/>
        </authorList>
    </citation>
    <scope>NUCLEOTIDE SEQUENCE [LARGE SCALE GENOMIC DNA]</scope>
    <source>
        <strain evidence="2 3">SAG 216-7</strain>
    </source>
</reference>
<dbReference type="SUPFAM" id="SSF82153">
    <property type="entry name" value="FAS1 domain"/>
    <property type="match status" value="1"/>
</dbReference>
<dbReference type="Proteomes" id="UP001491310">
    <property type="component" value="Unassembled WGS sequence"/>
</dbReference>
<dbReference type="InterPro" id="IPR036378">
    <property type="entry name" value="FAS1_dom_sf"/>
</dbReference>
<evidence type="ECO:0000313" key="3">
    <source>
        <dbReference type="Proteomes" id="UP001491310"/>
    </source>
</evidence>
<dbReference type="InterPro" id="IPR000782">
    <property type="entry name" value="FAS1_domain"/>
</dbReference>
<evidence type="ECO:0000313" key="2">
    <source>
        <dbReference type="EMBL" id="KAK9903337.1"/>
    </source>
</evidence>
<proteinExistence type="predicted"/>
<feature type="domain" description="FAS1" evidence="1">
    <location>
        <begin position="160"/>
        <end position="301"/>
    </location>
</feature>
<dbReference type="PROSITE" id="PS50213">
    <property type="entry name" value="FAS1"/>
    <property type="match status" value="1"/>
</dbReference>
<comment type="caution">
    <text evidence="2">The sequence shown here is derived from an EMBL/GenBank/DDBJ whole genome shotgun (WGS) entry which is preliminary data.</text>
</comment>
<organism evidence="2 3">
    <name type="scientific">Coccomyxa subellipsoidea</name>
    <dbReference type="NCBI Taxonomy" id="248742"/>
    <lineage>
        <taxon>Eukaryota</taxon>
        <taxon>Viridiplantae</taxon>
        <taxon>Chlorophyta</taxon>
        <taxon>core chlorophytes</taxon>
        <taxon>Trebouxiophyceae</taxon>
        <taxon>Trebouxiophyceae incertae sedis</taxon>
        <taxon>Coccomyxaceae</taxon>
        <taxon>Coccomyxa</taxon>
    </lineage>
</organism>
<dbReference type="Gene3D" id="2.30.180.10">
    <property type="entry name" value="FAS1 domain"/>
    <property type="match status" value="1"/>
</dbReference>
<protein>
    <recommendedName>
        <fullName evidence="1">FAS1 domain-containing protein</fullName>
    </recommendedName>
</protein>
<sequence length="322" mass="34333">MHSRPFLNRTRIDYSLTIQCSVLRLPTISQNSAHTRTISITSHSVRITITSTQSFDSDNIKSSYWRSHTNKKRCINGLHIKNAFEMKFAVAALALLLAVSCTAEARTLLADAPAEAPMAAVSAPNTAPMAAAAPAADESAAAPAAVATPMAVPQSTPPPNGCALSFVQGNSSYSKFQQILNAAPYTSNFSNILSDQMAGITLFLPTDDAVNATLTKFGLDLKGLLDNKDLVDQVISYHILPSPIEYAAFKEGYSFNTLLKGSDLRDSLRVKRSGNVIKVAGGKTTAVVGMNGSKVCMDSIFPISMMLLPRNSIQTTSGTVSN</sequence>
<dbReference type="Pfam" id="PF02469">
    <property type="entry name" value="Fasciclin"/>
    <property type="match status" value="1"/>
</dbReference>
<accession>A0ABR2YDQ0</accession>
<keyword evidence="3" id="KW-1185">Reference proteome</keyword>
<evidence type="ECO:0000259" key="1">
    <source>
        <dbReference type="PROSITE" id="PS50213"/>
    </source>
</evidence>